<dbReference type="EMBL" id="AE007869">
    <property type="protein sequence ID" value="AAL42200.1"/>
    <property type="molecule type" value="Genomic_DNA"/>
</dbReference>
<dbReference type="KEGG" id="atu:Atu1188"/>
<dbReference type="PATRIC" id="fig|176299.10.peg.1207"/>
<feature type="region of interest" description="Disordered" evidence="1">
    <location>
        <begin position="1"/>
        <end position="26"/>
    </location>
</feature>
<dbReference type="Proteomes" id="UP000000813">
    <property type="component" value="Chromosome circular"/>
</dbReference>
<name>Q8UG53_AGRFC</name>
<dbReference type="STRING" id="176299.Atu1188"/>
<dbReference type="EnsemblBacteria" id="AAL42200">
    <property type="protein sequence ID" value="AAL42200"/>
    <property type="gene ID" value="Atu1188"/>
</dbReference>
<evidence type="ECO:0000256" key="1">
    <source>
        <dbReference type="SAM" id="MobiDB-lite"/>
    </source>
</evidence>
<proteinExistence type="predicted"/>
<dbReference type="OrthoDB" id="8404530at2"/>
<gene>
    <name evidence="2" type="ordered locus">Atu1188</name>
</gene>
<accession>Q8UG53</accession>
<evidence type="ECO:0000313" key="3">
    <source>
        <dbReference type="Proteomes" id="UP000000813"/>
    </source>
</evidence>
<evidence type="ECO:0000313" key="2">
    <source>
        <dbReference type="EMBL" id="AAL42200.1"/>
    </source>
</evidence>
<reference evidence="2 3" key="2">
    <citation type="journal article" date="2001" name="Science">
        <title>Genome sequence of the plant pathogen and biotechnology agent Agrobacterium tumefaciens C58.</title>
        <authorList>
            <person name="Goodner B."/>
            <person name="Hinkle G."/>
            <person name="Gattung S."/>
            <person name="Miller N."/>
            <person name="Blanchard M."/>
            <person name="Qurollo B."/>
            <person name="Goldman B.S."/>
            <person name="Cao Y."/>
            <person name="Askenazi M."/>
            <person name="Halling C."/>
            <person name="Mullin L."/>
            <person name="Houmiel K."/>
            <person name="Gordon J."/>
            <person name="Vaudin M."/>
            <person name="Iartchouk O."/>
            <person name="Epp A."/>
            <person name="Liu F."/>
            <person name="Wollam C."/>
            <person name="Allinger M."/>
            <person name="Doughty D."/>
            <person name="Scott C."/>
            <person name="Lappas C."/>
            <person name="Markelz B."/>
            <person name="Flanagan C."/>
            <person name="Crowell C."/>
            <person name="Gurson J."/>
            <person name="Lomo C."/>
            <person name="Sear C."/>
            <person name="Strub G."/>
            <person name="Cielo C."/>
            <person name="Slater S."/>
        </authorList>
    </citation>
    <scope>NUCLEOTIDE SEQUENCE [LARGE SCALE GENOMIC DNA]</scope>
    <source>
        <strain evidence="3">C58 / ATCC 33970</strain>
    </source>
</reference>
<dbReference type="HOGENOM" id="CLU_2165604_0_0_5"/>
<dbReference type="PIR" id="AB2723">
    <property type="entry name" value="AB2723"/>
</dbReference>
<reference evidence="2 3" key="1">
    <citation type="journal article" date="2001" name="Science">
        <title>The genome of the natural genetic engineer Agrobacterium tumefaciens C58.</title>
        <authorList>
            <person name="Wood D.W."/>
            <person name="Setubal J.C."/>
            <person name="Kaul R."/>
            <person name="Monks D.E."/>
            <person name="Kitajima J.P."/>
            <person name="Okura V.K."/>
            <person name="Zhou Y."/>
            <person name="Chen L."/>
            <person name="Wood G.E."/>
            <person name="Almeida N.F.Jr."/>
            <person name="Woo L."/>
            <person name="Chen Y."/>
            <person name="Paulsen I.T."/>
            <person name="Eisen J.A."/>
            <person name="Karp P.D."/>
            <person name="Bovee D.Sr."/>
            <person name="Chapman P."/>
            <person name="Clendenning J."/>
            <person name="Deatherage G."/>
            <person name="Gillet W."/>
            <person name="Grant C."/>
            <person name="Kutyavin T."/>
            <person name="Levy R."/>
            <person name="Li M.J."/>
            <person name="McClelland E."/>
            <person name="Palmieri A."/>
            <person name="Raymond C."/>
            <person name="Rouse G."/>
            <person name="Saenphimmachak C."/>
            <person name="Wu Z."/>
            <person name="Romero P."/>
            <person name="Gordon D."/>
            <person name="Zhang S."/>
            <person name="Yoo H."/>
            <person name="Tao Y."/>
            <person name="Biddle P."/>
            <person name="Jung M."/>
            <person name="Krespan W."/>
            <person name="Perry M."/>
            <person name="Gordon-Kamm B."/>
            <person name="Liao L."/>
            <person name="Kim S."/>
            <person name="Hendrick C."/>
            <person name="Zhao Z.Y."/>
            <person name="Dolan M."/>
            <person name="Chumley F."/>
            <person name="Tingey S.V."/>
            <person name="Tomb J.F."/>
            <person name="Gordon M.P."/>
            <person name="Olson M.V."/>
            <person name="Nester E.W."/>
        </authorList>
    </citation>
    <scope>NUCLEOTIDE SEQUENCE [LARGE SCALE GENOMIC DNA]</scope>
    <source>
        <strain evidence="3">C58 / ATCC 33970</strain>
    </source>
</reference>
<keyword evidence="3" id="KW-1185">Reference proteome</keyword>
<protein>
    <submittedName>
        <fullName evidence="2">Uncharacterized protein</fullName>
    </submittedName>
</protein>
<organism evidence="2 3">
    <name type="scientific">Agrobacterium fabrum (strain C58 / ATCC 33970)</name>
    <name type="common">Agrobacterium tumefaciens (strain C58)</name>
    <dbReference type="NCBI Taxonomy" id="176299"/>
    <lineage>
        <taxon>Bacteria</taxon>
        <taxon>Pseudomonadati</taxon>
        <taxon>Pseudomonadota</taxon>
        <taxon>Alphaproteobacteria</taxon>
        <taxon>Hyphomicrobiales</taxon>
        <taxon>Rhizobiaceae</taxon>
        <taxon>Rhizobium/Agrobacterium group</taxon>
        <taxon>Agrobacterium</taxon>
        <taxon>Agrobacterium tumefaciens complex</taxon>
    </lineage>
</organism>
<dbReference type="AlphaFoldDB" id="Q8UG53"/>
<dbReference type="BioCyc" id="AGRO:ATU1188-MONOMER"/>
<sequence>MTIKGGFHLVDAPPMESPGDEPSVDMGLPNISGRQLWLAALSIGVRKDAVLSSLNDIEDEEQAEILRIELTEPPLNGYERLSPAVETFRVMQGIPMEQFNDLWLWASQIK</sequence>